<proteinExistence type="predicted"/>
<name>A0A918JRI8_9FLAO</name>
<organism evidence="1 2">
    <name type="scientific">Aquimarina muelleri</name>
    <dbReference type="NCBI Taxonomy" id="279356"/>
    <lineage>
        <taxon>Bacteria</taxon>
        <taxon>Pseudomonadati</taxon>
        <taxon>Bacteroidota</taxon>
        <taxon>Flavobacteriia</taxon>
        <taxon>Flavobacteriales</taxon>
        <taxon>Flavobacteriaceae</taxon>
        <taxon>Aquimarina</taxon>
    </lineage>
</organism>
<dbReference type="AlphaFoldDB" id="A0A918JRI8"/>
<gene>
    <name evidence="1" type="ORF">GCM10007384_01110</name>
</gene>
<dbReference type="Pfam" id="PF08713">
    <property type="entry name" value="DNA_alkylation"/>
    <property type="match status" value="1"/>
</dbReference>
<reference evidence="1 2" key="1">
    <citation type="journal article" date="2014" name="Int. J. Syst. Evol. Microbiol.">
        <title>Complete genome sequence of Corynebacterium casei LMG S-19264T (=DSM 44701T), isolated from a smear-ripened cheese.</title>
        <authorList>
            <consortium name="US DOE Joint Genome Institute (JGI-PGF)"/>
            <person name="Walter F."/>
            <person name="Albersmeier A."/>
            <person name="Kalinowski J."/>
            <person name="Ruckert C."/>
        </authorList>
    </citation>
    <scope>NUCLEOTIDE SEQUENCE [LARGE SCALE GENOMIC DNA]</scope>
    <source>
        <strain evidence="1 2">KCTC 12285</strain>
    </source>
</reference>
<evidence type="ECO:0000313" key="1">
    <source>
        <dbReference type="EMBL" id="GGX03145.1"/>
    </source>
</evidence>
<keyword evidence="2" id="KW-1185">Reference proteome</keyword>
<comment type="caution">
    <text evidence="1">The sequence shown here is derived from an EMBL/GenBank/DDBJ whole genome shotgun (WGS) entry which is preliminary data.</text>
</comment>
<protein>
    <submittedName>
        <fullName evidence="1">DNA alkylation repair protein</fullName>
    </submittedName>
</protein>
<dbReference type="InterPro" id="IPR016024">
    <property type="entry name" value="ARM-type_fold"/>
</dbReference>
<dbReference type="InterPro" id="IPR014825">
    <property type="entry name" value="DNA_alkylation"/>
</dbReference>
<dbReference type="Gene3D" id="1.25.40.290">
    <property type="entry name" value="ARM repeat domains"/>
    <property type="match status" value="1"/>
</dbReference>
<evidence type="ECO:0000313" key="2">
    <source>
        <dbReference type="Proteomes" id="UP000601108"/>
    </source>
</evidence>
<dbReference type="EMBL" id="BMWS01000001">
    <property type="protein sequence ID" value="GGX03145.1"/>
    <property type="molecule type" value="Genomic_DNA"/>
</dbReference>
<dbReference type="SUPFAM" id="SSF48371">
    <property type="entry name" value="ARM repeat"/>
    <property type="match status" value="1"/>
</dbReference>
<sequence>MIPEYILKRKGARSFKDLDKTVLEYLNKGNIQTANLIEWLAVDQLILLKNILTDLGKLDWYDSFYESISAQEKPSANSNTKVIGLTFLQLTNDPDIINYLSNHISDVPRCWAAYWLGSREIKIDKKLEVILPFAADSHFGVREVAIFSSKDTIIDNLDIAIGILSKWTSSKEENIRRFAVEVIRPIGVWTKKIDELKESPEKAITILDPLKSDDSKYVRDSVGNWLNDASKTRPDWVLKVCNKWKTQSQTKETGYIIKKALRTIHK</sequence>
<dbReference type="RefSeq" id="WP_027411071.1">
    <property type="nucleotide sequence ID" value="NZ_BMWS01000001.1"/>
</dbReference>
<dbReference type="Proteomes" id="UP000601108">
    <property type="component" value="Unassembled WGS sequence"/>
</dbReference>
<accession>A0A918JRI8</accession>